<evidence type="ECO:0000256" key="1">
    <source>
        <dbReference type="ARBA" id="ARBA00022723"/>
    </source>
</evidence>
<proteinExistence type="predicted"/>
<dbReference type="CDD" id="cd03416">
    <property type="entry name" value="CbiX_SirB_N"/>
    <property type="match status" value="2"/>
</dbReference>
<dbReference type="InterPro" id="IPR002762">
    <property type="entry name" value="CbiX-like"/>
</dbReference>
<dbReference type="InterPro" id="IPR050963">
    <property type="entry name" value="Sirohydro_Cobaltochel/CbiX"/>
</dbReference>
<dbReference type="RefSeq" id="WP_190402966.1">
    <property type="nucleotide sequence ID" value="NZ_JACJQB010000011.1"/>
</dbReference>
<dbReference type="Proteomes" id="UP000642094">
    <property type="component" value="Unassembled WGS sequence"/>
</dbReference>
<gene>
    <name evidence="3" type="ORF">H6F41_08125</name>
</gene>
<keyword evidence="2" id="KW-0456">Lyase</keyword>
<keyword evidence="1" id="KW-0479">Metal-binding</keyword>
<sequence length="258" mass="28156">MNDAALFFVTHGSSDRRSWLALYNLITVARSQITHVPPHKIGGGCLEGQELSLAQQLIQFGSEVMAGGTSEIIILPLFLLEGVHVSEDIPAQVAIAKQELQAQFPRFSQGAILWTVDHLGTNSQIPNLLKQHFEKFEKYDHPVSPSPNHGRILIAHGSRRAVANQVVESLAEPSQAIVAYWGVEPKIEAQIENLIAQGVSHIDVLPYFLTAGGITEAIAKRIQAFGDRAEIELLPVPLSSQQIIDLSLDLAYSKASFA</sequence>
<name>A0ABR7ZX43_9CYAN</name>
<protein>
    <recommendedName>
        <fullName evidence="5">Sirohydrochlorin chelatase</fullName>
    </recommendedName>
</protein>
<accession>A0ABR7ZX43</accession>
<evidence type="ECO:0000256" key="2">
    <source>
        <dbReference type="ARBA" id="ARBA00023239"/>
    </source>
</evidence>
<dbReference type="PANTHER" id="PTHR33542:SF3">
    <property type="entry name" value="SIROHYDROCHLORIN FERROCHELATASE, CHLOROPLASTIC"/>
    <property type="match status" value="1"/>
</dbReference>
<comment type="caution">
    <text evidence="3">The sequence shown here is derived from an EMBL/GenBank/DDBJ whole genome shotgun (WGS) entry which is preliminary data.</text>
</comment>
<keyword evidence="4" id="KW-1185">Reference proteome</keyword>
<dbReference type="EMBL" id="JACJQB010000011">
    <property type="protein sequence ID" value="MBD2188109.1"/>
    <property type="molecule type" value="Genomic_DNA"/>
</dbReference>
<evidence type="ECO:0000313" key="4">
    <source>
        <dbReference type="Proteomes" id="UP000642094"/>
    </source>
</evidence>
<evidence type="ECO:0008006" key="5">
    <source>
        <dbReference type="Google" id="ProtNLM"/>
    </source>
</evidence>
<dbReference type="SUPFAM" id="SSF53800">
    <property type="entry name" value="Chelatase"/>
    <property type="match status" value="1"/>
</dbReference>
<dbReference type="Pfam" id="PF01903">
    <property type="entry name" value="CbiX"/>
    <property type="match status" value="2"/>
</dbReference>
<reference evidence="3 4" key="1">
    <citation type="journal article" date="2020" name="ISME J.">
        <title>Comparative genomics reveals insights into cyanobacterial evolution and habitat adaptation.</title>
        <authorList>
            <person name="Chen M.Y."/>
            <person name="Teng W.K."/>
            <person name="Zhao L."/>
            <person name="Hu C.X."/>
            <person name="Zhou Y.K."/>
            <person name="Han B.P."/>
            <person name="Song L.R."/>
            <person name="Shu W.S."/>
        </authorList>
    </citation>
    <scope>NUCLEOTIDE SEQUENCE [LARGE SCALE GENOMIC DNA]</scope>
    <source>
        <strain evidence="3 4">FACHB-723</strain>
    </source>
</reference>
<organism evidence="3 4">
    <name type="scientific">Pseudanabaena mucicola FACHB-723</name>
    <dbReference type="NCBI Taxonomy" id="2692860"/>
    <lineage>
        <taxon>Bacteria</taxon>
        <taxon>Bacillati</taxon>
        <taxon>Cyanobacteriota</taxon>
        <taxon>Cyanophyceae</taxon>
        <taxon>Pseudanabaenales</taxon>
        <taxon>Pseudanabaenaceae</taxon>
        <taxon>Pseudanabaena</taxon>
    </lineage>
</organism>
<dbReference type="PANTHER" id="PTHR33542">
    <property type="entry name" value="SIROHYDROCHLORIN FERROCHELATASE, CHLOROPLASTIC"/>
    <property type="match status" value="1"/>
</dbReference>
<evidence type="ECO:0000313" key="3">
    <source>
        <dbReference type="EMBL" id="MBD2188109.1"/>
    </source>
</evidence>
<dbReference type="Gene3D" id="3.40.50.1400">
    <property type="match status" value="2"/>
</dbReference>